<evidence type="ECO:0000313" key="2">
    <source>
        <dbReference type="Proteomes" id="UP001302477"/>
    </source>
</evidence>
<dbReference type="Proteomes" id="UP001302477">
    <property type="component" value="Chromosome"/>
</dbReference>
<name>A0AAU0N4A4_9GAMM</name>
<reference evidence="1 2" key="1">
    <citation type="submission" date="2023-10" db="EMBL/GenBank/DDBJ databases">
        <title>Description of Microbulbifer bruguierae sp. nov., isolated from the sediments of mangrove plant Bruguiera sexangula and comparative genomic analyses of the genus Microbulbifer.</title>
        <authorList>
            <person name="Long M."/>
        </authorList>
    </citation>
    <scope>NUCLEOTIDE SEQUENCE [LARGE SCALE GENOMIC DNA]</scope>
    <source>
        <strain evidence="1 2">SPO729</strain>
    </source>
</reference>
<dbReference type="Gene3D" id="2.60.40.3110">
    <property type="match status" value="1"/>
</dbReference>
<dbReference type="PANTHER" id="PTHR30451:SF5">
    <property type="entry name" value="SLR0019 PROTEIN"/>
    <property type="match status" value="1"/>
</dbReference>
<keyword evidence="2" id="KW-1185">Reference proteome</keyword>
<protein>
    <submittedName>
        <fullName evidence="1">Fimbria/pilus outer membrane usher protein</fullName>
    </submittedName>
</protein>
<dbReference type="RefSeq" id="WP_318955546.1">
    <property type="nucleotide sequence ID" value="NZ_CP137555.1"/>
</dbReference>
<dbReference type="GO" id="GO:0015473">
    <property type="term" value="F:fimbrial usher porin activity"/>
    <property type="evidence" value="ECO:0007669"/>
    <property type="project" value="InterPro"/>
</dbReference>
<dbReference type="PANTHER" id="PTHR30451">
    <property type="entry name" value="OUTER MEMBRANE USHER PROTEIN"/>
    <property type="match status" value="1"/>
</dbReference>
<dbReference type="GO" id="GO:0009297">
    <property type="term" value="P:pilus assembly"/>
    <property type="evidence" value="ECO:0007669"/>
    <property type="project" value="InterPro"/>
</dbReference>
<gene>
    <name evidence="1" type="ORF">R5R33_08265</name>
</gene>
<sequence>MGLLLGCELFPFGTRVVLAADGQSSVPNLVFVNLPVSIDGRIVGDLKVGVTGTALYSVDRKSWESLAKGYFDTDVIQRVAQSAGEGQVIPVTSFIEEFIDIFFDPSVLEIKINLADSRRQTQDLSLRRKSVDYENLSNLDLPGRSAYLNFNLQQDYLWNDTLNRDSQLSTLVNLDGAITLFGSPHLTLESGAFIDSSLGDDAAWQRRETRLVYDDLSRAVRYSLGDIFYRTTEFQMSPPLLGLSVERAYAEIQPLRNITPTGTRSFTVSQRSTVEIYVNGLYQDTLHLDPGRYDLSDFAVNSGVNEVSLLITDPSGQQRSIEFSLFTDPTLLKGGVSEFSFNAGYQRGVSEVPGIAYDFNLPAISGFYRYGITDYLTLGASVQGTELQQVAGGELSLATPFGILAADVSASELDGIGRGTAASLRWSYDFFLWGERAHELDVVAVARDELYTYMGQASPSLQNKSELRVRYSAPGPFGTFLSASARQAESFIETDPVDKAYGFNITRRFGFFNFSLRLEQDNSVTEETRALVRLSAPLGQRQLVSTRWDTFSETGDLQLDRMQRGTVGDFSGRLALRSDVDNYRADMGAFYQGNRFQLGLDHNYVQFDDVDREPDQLSTLRLGSSLVYADGTVAWGRPIEDSFIMVRRHESLGDSRILVDERQGGYIAVADSFGPAVVPAVNSYVSRRIHWEAENPPFGYDMGDIDAYSFPLYRSGMAYTAGSEASLTLIGLVQDTRGAPVTMTVGQIIATDGRDFPMVTTFTNKAGRFVAQGLAPGAYQIVFPDRGDLKIPFTIEEGASGIVELGIIKEKVSL</sequence>
<dbReference type="Pfam" id="PF00577">
    <property type="entry name" value="Usher"/>
    <property type="match status" value="1"/>
</dbReference>
<dbReference type="InterPro" id="IPR000015">
    <property type="entry name" value="Fimb_usher"/>
</dbReference>
<dbReference type="GO" id="GO:0009279">
    <property type="term" value="C:cell outer membrane"/>
    <property type="evidence" value="ECO:0007669"/>
    <property type="project" value="TreeGrafter"/>
</dbReference>
<proteinExistence type="predicted"/>
<dbReference type="EMBL" id="CP137555">
    <property type="protein sequence ID" value="WOX07114.1"/>
    <property type="molecule type" value="Genomic_DNA"/>
</dbReference>
<accession>A0AAU0N4A4</accession>
<evidence type="ECO:0000313" key="1">
    <source>
        <dbReference type="EMBL" id="WOX07114.1"/>
    </source>
</evidence>
<dbReference type="AlphaFoldDB" id="A0AAU0N4A4"/>
<organism evidence="1 2">
    <name type="scientific">Microbulbifer pacificus</name>
    <dbReference type="NCBI Taxonomy" id="407164"/>
    <lineage>
        <taxon>Bacteria</taxon>
        <taxon>Pseudomonadati</taxon>
        <taxon>Pseudomonadota</taxon>
        <taxon>Gammaproteobacteria</taxon>
        <taxon>Cellvibrionales</taxon>
        <taxon>Microbulbiferaceae</taxon>
        <taxon>Microbulbifer</taxon>
    </lineage>
</organism>
<dbReference type="KEGG" id="mpaf:R5R33_08265"/>